<dbReference type="EMBL" id="FNJI01000093">
    <property type="protein sequence ID" value="SDP85099.1"/>
    <property type="molecule type" value="Genomic_DNA"/>
</dbReference>
<protein>
    <recommendedName>
        <fullName evidence="3">Ogr/Delta-like zinc finger</fullName>
    </recommendedName>
</protein>
<name>A0A1H0W308_9BACT</name>
<reference evidence="1 2" key="1">
    <citation type="submission" date="2016-10" db="EMBL/GenBank/DDBJ databases">
        <authorList>
            <person name="de Groot N.N."/>
        </authorList>
    </citation>
    <scope>NUCLEOTIDE SEQUENCE [LARGE SCALE GENOMIC DNA]</scope>
    <source>
        <strain evidence="1 2">DSM 12130</strain>
    </source>
</reference>
<dbReference type="AlphaFoldDB" id="A0A1H0W308"/>
<accession>A0A1H0W308</accession>
<dbReference type="OrthoDB" id="5460034at2"/>
<dbReference type="STRING" id="91360.SAMN05660330_04395"/>
<evidence type="ECO:0000313" key="2">
    <source>
        <dbReference type="Proteomes" id="UP000199073"/>
    </source>
</evidence>
<sequence>MARQSAVVGRIAAARQQAQGGVDYSPKNGARCPWCDQRAKIYKTTPWEDNVRVRYHRCIEPGCALSSMGVTIKSVEVDTVDGS</sequence>
<evidence type="ECO:0008006" key="3">
    <source>
        <dbReference type="Google" id="ProtNLM"/>
    </source>
</evidence>
<gene>
    <name evidence="1" type="ORF">SAMN05660330_04395</name>
</gene>
<evidence type="ECO:0000313" key="1">
    <source>
        <dbReference type="EMBL" id="SDP85099.1"/>
    </source>
</evidence>
<dbReference type="Proteomes" id="UP000199073">
    <property type="component" value="Unassembled WGS sequence"/>
</dbReference>
<proteinExistence type="predicted"/>
<dbReference type="RefSeq" id="WP_092226372.1">
    <property type="nucleotide sequence ID" value="NZ_FNJI01000093.1"/>
</dbReference>
<keyword evidence="2" id="KW-1185">Reference proteome</keyword>
<organism evidence="1 2">
    <name type="scientific">Desulforhopalus singaporensis</name>
    <dbReference type="NCBI Taxonomy" id="91360"/>
    <lineage>
        <taxon>Bacteria</taxon>
        <taxon>Pseudomonadati</taxon>
        <taxon>Thermodesulfobacteriota</taxon>
        <taxon>Desulfobulbia</taxon>
        <taxon>Desulfobulbales</taxon>
        <taxon>Desulfocapsaceae</taxon>
        <taxon>Desulforhopalus</taxon>
    </lineage>
</organism>